<evidence type="ECO:0000313" key="1">
    <source>
        <dbReference type="EMBL" id="MDY5154304.1"/>
    </source>
</evidence>
<name>A0AAW9HTW8_9ACTO</name>
<dbReference type="EMBL" id="JAWNGC010000001">
    <property type="protein sequence ID" value="MDY5154304.1"/>
    <property type="molecule type" value="Genomic_DNA"/>
</dbReference>
<reference evidence="1" key="1">
    <citation type="submission" date="2023-10" db="EMBL/GenBank/DDBJ databases">
        <title>Whole Genome based description of the genera Actinobaculum and Actinotignum reveals a complex phylogenetic relationship within the species included in the genus Actinotignum.</title>
        <authorList>
            <person name="Jensen C.S."/>
            <person name="Dargis R."/>
            <person name="Kemp M."/>
            <person name="Christensen J.J."/>
        </authorList>
    </citation>
    <scope>NUCLEOTIDE SEQUENCE</scope>
    <source>
        <strain evidence="1">SLA_B511</strain>
    </source>
</reference>
<proteinExistence type="predicted"/>
<sequence length="177" mass="19267">MFDISKTIEPRSNQQNYDDYVTGSKIVTIHAVTAGTTEQPVNIELEEFPGRPYKPSKSMRRVLVAGWGTDAGVYAGRKLELAGNPEIKYAGVAVGGIEITGMSHIKAPLKLALTVSRGKKRQHIVKPLVTQTEPPVSGTQISNAQTVDELRALWGKASNSQKELISARVQQLNEGEN</sequence>
<evidence type="ECO:0000313" key="2">
    <source>
        <dbReference type="Proteomes" id="UP001281731"/>
    </source>
</evidence>
<gene>
    <name evidence="1" type="ORF">R6G80_00980</name>
</gene>
<dbReference type="RefSeq" id="WP_320756210.1">
    <property type="nucleotide sequence ID" value="NZ_JAWNGC010000001.1"/>
</dbReference>
<dbReference type="AlphaFoldDB" id="A0AAW9HTW8"/>
<organism evidence="1 2">
    <name type="scientific">Actinotignum urinale</name>
    <dbReference type="NCBI Taxonomy" id="190146"/>
    <lineage>
        <taxon>Bacteria</taxon>
        <taxon>Bacillati</taxon>
        <taxon>Actinomycetota</taxon>
        <taxon>Actinomycetes</taxon>
        <taxon>Actinomycetales</taxon>
        <taxon>Actinomycetaceae</taxon>
        <taxon>Actinotignum</taxon>
    </lineage>
</organism>
<comment type="caution">
    <text evidence="1">The sequence shown here is derived from an EMBL/GenBank/DDBJ whole genome shotgun (WGS) entry which is preliminary data.</text>
</comment>
<accession>A0AAW9HTW8</accession>
<protein>
    <submittedName>
        <fullName evidence="1">Uncharacterized protein</fullName>
    </submittedName>
</protein>
<dbReference type="Proteomes" id="UP001281731">
    <property type="component" value="Unassembled WGS sequence"/>
</dbReference>